<proteinExistence type="predicted"/>
<name>A0AAW5NRA8_9BACE</name>
<protein>
    <submittedName>
        <fullName evidence="1">Uncharacterized protein</fullName>
    </submittedName>
</protein>
<dbReference type="AlphaFoldDB" id="A0AAW5NRA8"/>
<comment type="caution">
    <text evidence="1">The sequence shown here is derived from an EMBL/GenBank/DDBJ whole genome shotgun (WGS) entry which is preliminary data.</text>
</comment>
<evidence type="ECO:0000313" key="1">
    <source>
        <dbReference type="EMBL" id="MCS2791129.1"/>
    </source>
</evidence>
<sequence>MYYYISRDARTWTKLNNNQRGNAEYRGYPDIIKGHDNRYYMIGVSEKTQKPLLWTSRDLVAWSIEKELPVSPFVLTDNYYTGGNRFGAPKLYYDEDPKQYIVTWYAAKKGVKGNDEWKSMRTYYVLTEDFSSFSSPKRLFDFPSKADSEMATIDVIIRKIGKNYYAVIKDERWPEDGISDGEIYSVG</sequence>
<reference evidence="1" key="1">
    <citation type="submission" date="2022-08" db="EMBL/GenBank/DDBJ databases">
        <title>Genome Sequencing of Bacteroides fragilis Group Isolates with Nanopore Technology.</title>
        <authorList>
            <person name="Tisza M.J."/>
            <person name="Smith D."/>
            <person name="Dekker J.P."/>
        </authorList>
    </citation>
    <scope>NUCLEOTIDE SEQUENCE</scope>
    <source>
        <strain evidence="1">BFG-351</strain>
    </source>
</reference>
<dbReference type="Proteomes" id="UP001204548">
    <property type="component" value="Unassembled WGS sequence"/>
</dbReference>
<organism evidence="1 2">
    <name type="scientific">Bacteroides faecis</name>
    <dbReference type="NCBI Taxonomy" id="674529"/>
    <lineage>
        <taxon>Bacteria</taxon>
        <taxon>Pseudomonadati</taxon>
        <taxon>Bacteroidota</taxon>
        <taxon>Bacteroidia</taxon>
        <taxon>Bacteroidales</taxon>
        <taxon>Bacteroidaceae</taxon>
        <taxon>Bacteroides</taxon>
    </lineage>
</organism>
<dbReference type="InterPro" id="IPR023296">
    <property type="entry name" value="Glyco_hydro_beta-prop_sf"/>
</dbReference>
<dbReference type="RefSeq" id="WP_074759607.1">
    <property type="nucleotide sequence ID" value="NZ_JABFIA010000015.1"/>
</dbReference>
<accession>A0AAW5NRA8</accession>
<gene>
    <name evidence="1" type="ORF">NXW97_03750</name>
</gene>
<dbReference type="Gene3D" id="2.115.10.20">
    <property type="entry name" value="Glycosyl hydrolase domain, family 43"/>
    <property type="match status" value="1"/>
</dbReference>
<dbReference type="EMBL" id="JANUTS010000001">
    <property type="protein sequence ID" value="MCS2791129.1"/>
    <property type="molecule type" value="Genomic_DNA"/>
</dbReference>
<dbReference type="SUPFAM" id="SSF75005">
    <property type="entry name" value="Arabinanase/levansucrase/invertase"/>
    <property type="match status" value="1"/>
</dbReference>
<evidence type="ECO:0000313" key="2">
    <source>
        <dbReference type="Proteomes" id="UP001204548"/>
    </source>
</evidence>